<reference evidence="4" key="1">
    <citation type="journal article" date="2019" name="Int. J. Syst. Evol. Microbiol.">
        <title>The Global Catalogue of Microorganisms (GCM) 10K type strain sequencing project: providing services to taxonomists for standard genome sequencing and annotation.</title>
        <authorList>
            <consortium name="The Broad Institute Genomics Platform"/>
            <consortium name="The Broad Institute Genome Sequencing Center for Infectious Disease"/>
            <person name="Wu L."/>
            <person name="Ma J."/>
        </authorList>
    </citation>
    <scope>NUCLEOTIDE SEQUENCE [LARGE SCALE GENOMIC DNA]</scope>
    <source>
        <strain evidence="4">NBRC 111756</strain>
    </source>
</reference>
<feature type="domain" description="Response regulatory" evidence="2">
    <location>
        <begin position="1"/>
        <end position="78"/>
    </location>
</feature>
<dbReference type="RefSeq" id="WP_379912618.1">
    <property type="nucleotide sequence ID" value="NZ_JBHSWE010000001.1"/>
</dbReference>
<evidence type="ECO:0000313" key="3">
    <source>
        <dbReference type="EMBL" id="MFC6673874.1"/>
    </source>
</evidence>
<dbReference type="Proteomes" id="UP001596422">
    <property type="component" value="Unassembled WGS sequence"/>
</dbReference>
<sequence length="81" mass="9244">MAQGDVDLLIVDYHLDNDENGVDLVADIRAQRKDDLPVLMLTANYSLELKQQIRDLGYLLMHKPVKPMKLKTTLNHLLSKS</sequence>
<comment type="caution">
    <text evidence="3">The sequence shown here is derived from an EMBL/GenBank/DDBJ whole genome shotgun (WGS) entry which is preliminary data.</text>
</comment>
<dbReference type="InterPro" id="IPR011006">
    <property type="entry name" value="CheY-like_superfamily"/>
</dbReference>
<gene>
    <name evidence="3" type="ORF">ACFQDL_30145</name>
</gene>
<dbReference type="EMBL" id="JBHSWE010000001">
    <property type="protein sequence ID" value="MFC6673874.1"/>
    <property type="molecule type" value="Genomic_DNA"/>
</dbReference>
<evidence type="ECO:0000259" key="2">
    <source>
        <dbReference type="PROSITE" id="PS50110"/>
    </source>
</evidence>
<keyword evidence="4" id="KW-1185">Reference proteome</keyword>
<proteinExistence type="predicted"/>
<name>A0ABW2A946_9GAMM</name>
<keyword evidence="1" id="KW-0597">Phosphoprotein</keyword>
<dbReference type="Pfam" id="PF00072">
    <property type="entry name" value="Response_reg"/>
    <property type="match status" value="1"/>
</dbReference>
<dbReference type="Gene3D" id="3.40.50.2300">
    <property type="match status" value="1"/>
</dbReference>
<protein>
    <submittedName>
        <fullName evidence="3">Response regulator</fullName>
    </submittedName>
</protein>
<evidence type="ECO:0000313" key="4">
    <source>
        <dbReference type="Proteomes" id="UP001596422"/>
    </source>
</evidence>
<organism evidence="3 4">
    <name type="scientific">Marinobacterium aestuariivivens</name>
    <dbReference type="NCBI Taxonomy" id="1698799"/>
    <lineage>
        <taxon>Bacteria</taxon>
        <taxon>Pseudomonadati</taxon>
        <taxon>Pseudomonadota</taxon>
        <taxon>Gammaproteobacteria</taxon>
        <taxon>Oceanospirillales</taxon>
        <taxon>Oceanospirillaceae</taxon>
        <taxon>Marinobacterium</taxon>
    </lineage>
</organism>
<accession>A0ABW2A946</accession>
<dbReference type="PROSITE" id="PS50110">
    <property type="entry name" value="RESPONSE_REGULATORY"/>
    <property type="match status" value="1"/>
</dbReference>
<feature type="modified residue" description="4-aspartylphosphate" evidence="1">
    <location>
        <position position="12"/>
    </location>
</feature>
<evidence type="ECO:0000256" key="1">
    <source>
        <dbReference type="PROSITE-ProRule" id="PRU00169"/>
    </source>
</evidence>
<dbReference type="InterPro" id="IPR001789">
    <property type="entry name" value="Sig_transdc_resp-reg_receiver"/>
</dbReference>
<dbReference type="SUPFAM" id="SSF52172">
    <property type="entry name" value="CheY-like"/>
    <property type="match status" value="1"/>
</dbReference>